<dbReference type="EMBL" id="FNOI01000002">
    <property type="protein sequence ID" value="SDW75758.1"/>
    <property type="molecule type" value="Genomic_DNA"/>
</dbReference>
<proteinExistence type="predicted"/>
<gene>
    <name evidence="1" type="ORF">SAMN04488001_1725</name>
</gene>
<evidence type="ECO:0008006" key="3">
    <source>
        <dbReference type="Google" id="ProtNLM"/>
    </source>
</evidence>
<accession>A0A1H2W5C5</accession>
<dbReference type="InterPro" id="IPR027417">
    <property type="entry name" value="P-loop_NTPase"/>
</dbReference>
<organism evidence="1 2">
    <name type="scientific">Litoreibacter albidus</name>
    <dbReference type="NCBI Taxonomy" id="670155"/>
    <lineage>
        <taxon>Bacteria</taxon>
        <taxon>Pseudomonadati</taxon>
        <taxon>Pseudomonadota</taxon>
        <taxon>Alphaproteobacteria</taxon>
        <taxon>Rhodobacterales</taxon>
        <taxon>Roseobacteraceae</taxon>
        <taxon>Litoreibacter</taxon>
    </lineage>
</organism>
<protein>
    <recommendedName>
        <fullName evidence="3">Sulfotransferase family protein</fullName>
    </recommendedName>
</protein>
<reference evidence="2" key="1">
    <citation type="submission" date="2016-10" db="EMBL/GenBank/DDBJ databases">
        <authorList>
            <person name="Varghese N."/>
            <person name="Submissions S."/>
        </authorList>
    </citation>
    <scope>NUCLEOTIDE SEQUENCE [LARGE SCALE GENOMIC DNA]</scope>
    <source>
        <strain evidence="2">DSM 26922</strain>
    </source>
</reference>
<evidence type="ECO:0000313" key="1">
    <source>
        <dbReference type="EMBL" id="SDW75758.1"/>
    </source>
</evidence>
<sequence length="299" mass="33092">MTLAVHIGYHKTASTWLQRRVFVPQMGFAPLLDHQEIDQLILRPHDLDFDPAPAQAAITVRQRSAPAKSCTILTSETLSGHPFFGGRQSATVAHRLHQIAPDAHIVICVRSQMSILPSVYMQYLQRGGTLSHAAFFAGPEGFGYPGFELAHFCYDRLVSLYQSLFRNVHVLTFEQLTNAPDLALANLSEKLGHTMPRLEAQDTQRVGASLPQALAPVVRRLNQTRVSTLNPAPAVALTREPGWMYRALGVAARSKAARSLLHHRPVSDYVAAHFATRFRDSNKRLAQITDGTLDLSGYP</sequence>
<name>A0A1H2W5C5_9RHOB</name>
<dbReference type="STRING" id="670155.SAMN04488001_1725"/>
<dbReference type="SUPFAM" id="SSF52540">
    <property type="entry name" value="P-loop containing nucleoside triphosphate hydrolases"/>
    <property type="match status" value="1"/>
</dbReference>
<dbReference type="Proteomes" id="UP000199441">
    <property type="component" value="Unassembled WGS sequence"/>
</dbReference>
<dbReference type="Gene3D" id="3.40.50.300">
    <property type="entry name" value="P-loop containing nucleotide triphosphate hydrolases"/>
    <property type="match status" value="1"/>
</dbReference>
<dbReference type="AlphaFoldDB" id="A0A1H2W5C5"/>
<evidence type="ECO:0000313" key="2">
    <source>
        <dbReference type="Proteomes" id="UP000199441"/>
    </source>
</evidence>
<keyword evidence="2" id="KW-1185">Reference proteome</keyword>